<dbReference type="PANTHER" id="PTHR30154">
    <property type="entry name" value="LEUCINE-RESPONSIVE REGULATORY PROTEIN"/>
    <property type="match status" value="1"/>
</dbReference>
<evidence type="ECO:0000313" key="2">
    <source>
        <dbReference type="EMBL" id="KXB08987.1"/>
    </source>
</evidence>
<evidence type="ECO:0000313" key="3">
    <source>
        <dbReference type="Proteomes" id="UP000070633"/>
    </source>
</evidence>
<feature type="domain" description="Transcription regulator AsnC/Lrp ligand binding" evidence="1">
    <location>
        <begin position="6"/>
        <end position="76"/>
    </location>
</feature>
<name>A0ABR5TKC9_9EURY</name>
<dbReference type="Pfam" id="PF01037">
    <property type="entry name" value="AsnC_trans_reg"/>
    <property type="match status" value="1"/>
</dbReference>
<keyword evidence="3" id="KW-1185">Reference proteome</keyword>
<organism evidence="2 3">
    <name type="scientific">candidate division MSBL1 archaeon SCGC-AAA382M17</name>
    <dbReference type="NCBI Taxonomy" id="1698284"/>
    <lineage>
        <taxon>Archaea</taxon>
        <taxon>Methanobacteriati</taxon>
        <taxon>Methanobacteriota</taxon>
        <taxon>candidate division MSBL1</taxon>
    </lineage>
</organism>
<accession>A0ABR5TKC9</accession>
<dbReference type="InterPro" id="IPR019887">
    <property type="entry name" value="Tscrpt_reg_AsnC/Lrp_C"/>
</dbReference>
<dbReference type="InterPro" id="IPR011008">
    <property type="entry name" value="Dimeric_a/b-barrel"/>
</dbReference>
<dbReference type="EMBL" id="LHYI01000001">
    <property type="protein sequence ID" value="KXB08987.1"/>
    <property type="molecule type" value="Genomic_DNA"/>
</dbReference>
<sequence length="76" mass="8501">MTGALILISTEVGSMKEVHEKVKKLDQIQDTEMLTGPYDIMAIARAEEMSYITNTLIGKIRDIEGVQDTVTNIFIK</sequence>
<dbReference type="SUPFAM" id="SSF54909">
    <property type="entry name" value="Dimeric alpha+beta barrel"/>
    <property type="match status" value="1"/>
</dbReference>
<protein>
    <recommendedName>
        <fullName evidence="1">Transcription regulator AsnC/Lrp ligand binding domain-containing protein</fullName>
    </recommendedName>
</protein>
<comment type="caution">
    <text evidence="2">The sequence shown here is derived from an EMBL/GenBank/DDBJ whole genome shotgun (WGS) entry which is preliminary data.</text>
</comment>
<reference evidence="2 3" key="1">
    <citation type="journal article" date="2016" name="Sci. Rep.">
        <title>Metabolic traits of an uncultured archaeal lineage -MSBL1- from brine pools of the Red Sea.</title>
        <authorList>
            <person name="Mwirichia R."/>
            <person name="Alam I."/>
            <person name="Rashid M."/>
            <person name="Vinu M."/>
            <person name="Ba-Alawi W."/>
            <person name="Anthony Kamau A."/>
            <person name="Kamanda Ngugi D."/>
            <person name="Goker M."/>
            <person name="Klenk H.P."/>
            <person name="Bajic V."/>
            <person name="Stingl U."/>
        </authorList>
    </citation>
    <scope>NUCLEOTIDE SEQUENCE [LARGE SCALE GENOMIC DNA]</scope>
    <source>
        <strain evidence="2">SCGC-AAA382M17</strain>
    </source>
</reference>
<proteinExistence type="predicted"/>
<dbReference type="Gene3D" id="3.30.70.920">
    <property type="match status" value="1"/>
</dbReference>
<evidence type="ECO:0000259" key="1">
    <source>
        <dbReference type="Pfam" id="PF01037"/>
    </source>
</evidence>
<gene>
    <name evidence="2" type="ORF">AKJ55_00080</name>
</gene>
<dbReference type="PANTHER" id="PTHR30154:SF34">
    <property type="entry name" value="TRANSCRIPTIONAL REGULATOR AZLB"/>
    <property type="match status" value="1"/>
</dbReference>
<dbReference type="Proteomes" id="UP000070633">
    <property type="component" value="Unassembled WGS sequence"/>
</dbReference>